<dbReference type="InterPro" id="IPR045865">
    <property type="entry name" value="ACT-like_dom_sf"/>
</dbReference>
<comment type="caution">
    <text evidence="12">The sequence shown here is derived from an EMBL/GenBank/DDBJ whole genome shotgun (WGS) entry which is preliminary data.</text>
</comment>
<dbReference type="GO" id="GO:0010045">
    <property type="term" value="P:response to nickel cation"/>
    <property type="evidence" value="ECO:0007669"/>
    <property type="project" value="InterPro"/>
</dbReference>
<comment type="function">
    <text evidence="8">Transcriptional regulator.</text>
</comment>
<evidence type="ECO:0000256" key="8">
    <source>
        <dbReference type="HAMAP-Rule" id="MF_00476"/>
    </source>
</evidence>
<feature type="region of interest" description="Disordered" evidence="9">
    <location>
        <begin position="134"/>
        <end position="156"/>
    </location>
</feature>
<feature type="compositionally biased region" description="Basic residues" evidence="9">
    <location>
        <begin position="143"/>
        <end position="156"/>
    </location>
</feature>
<proteinExistence type="inferred from homology"/>
<dbReference type="STRING" id="983920.Y88_3433"/>
<comment type="caution">
    <text evidence="8">Lacks conserved residue(s) required for the propagation of feature annotation.</text>
</comment>
<dbReference type="InterPro" id="IPR022988">
    <property type="entry name" value="Ni_resp_reg_NikR"/>
</dbReference>
<evidence type="ECO:0000256" key="2">
    <source>
        <dbReference type="ARBA" id="ARBA00008478"/>
    </source>
</evidence>
<protein>
    <recommendedName>
        <fullName evidence="8">Putative nickel-responsive regulator</fullName>
    </recommendedName>
</protein>
<gene>
    <name evidence="12" type="ORF">Y88_3433</name>
</gene>
<comment type="cofactor">
    <cofactor evidence="1">
        <name>Ni(2+)</name>
        <dbReference type="ChEBI" id="CHEBI:49786"/>
    </cofactor>
</comment>
<dbReference type="OrthoDB" id="9806294at2"/>
<dbReference type="Gene3D" id="1.10.1220.10">
    <property type="entry name" value="Met repressor-like"/>
    <property type="match status" value="1"/>
</dbReference>
<dbReference type="InterPro" id="IPR014864">
    <property type="entry name" value="TF_NikR_Ni-bd_C"/>
</dbReference>
<dbReference type="InterPro" id="IPR002145">
    <property type="entry name" value="CopG"/>
</dbReference>
<evidence type="ECO:0000313" key="13">
    <source>
        <dbReference type="Proteomes" id="UP000004728"/>
    </source>
</evidence>
<dbReference type="InterPro" id="IPR050192">
    <property type="entry name" value="CopG/NikR_regulator"/>
</dbReference>
<evidence type="ECO:0000259" key="10">
    <source>
        <dbReference type="Pfam" id="PF01402"/>
    </source>
</evidence>
<evidence type="ECO:0000256" key="6">
    <source>
        <dbReference type="ARBA" id="ARBA00023125"/>
    </source>
</evidence>
<comment type="similarity">
    <text evidence="2 8">Belongs to the transcriptional regulatory CopG/NikR family.</text>
</comment>
<dbReference type="GO" id="GO:0003700">
    <property type="term" value="F:DNA-binding transcription factor activity"/>
    <property type="evidence" value="ECO:0007669"/>
    <property type="project" value="UniProtKB-UniRule"/>
</dbReference>
<sequence length="156" mass="17574">MQRITISIDEPLADALDAMAEARAYTSRSEAMRDLVRDGLERWRADHVEAAHCVAILSYVFDRRIRSLPQRLADMQHAAHDLVVSTTAVRLDHDNTLETVILRGSAQAVRHFADHVQAERGVRLSSLKMVQVEPGDAHEHPGDHHHHGHLHLTPRS</sequence>
<dbReference type="Gene3D" id="3.30.70.1150">
    <property type="entry name" value="ACT-like. Chain A, domain 2"/>
    <property type="match status" value="1"/>
</dbReference>
<keyword evidence="5 8" id="KW-0805">Transcription regulation</keyword>
<dbReference type="CDD" id="cd22231">
    <property type="entry name" value="RHH_NikR_HicB-like"/>
    <property type="match status" value="1"/>
</dbReference>
<evidence type="ECO:0000256" key="4">
    <source>
        <dbReference type="ARBA" id="ARBA00022723"/>
    </source>
</evidence>
<dbReference type="GO" id="GO:0016151">
    <property type="term" value="F:nickel cation binding"/>
    <property type="evidence" value="ECO:0007669"/>
    <property type="project" value="UniProtKB-UniRule"/>
</dbReference>
<dbReference type="SUPFAM" id="SSF55021">
    <property type="entry name" value="ACT-like"/>
    <property type="match status" value="1"/>
</dbReference>
<dbReference type="EMBL" id="AEWJ01000002">
    <property type="protein sequence ID" value="EGD60929.1"/>
    <property type="molecule type" value="Genomic_DNA"/>
</dbReference>
<evidence type="ECO:0000256" key="1">
    <source>
        <dbReference type="ARBA" id="ARBA00001967"/>
    </source>
</evidence>
<dbReference type="eggNOG" id="COG0864">
    <property type="taxonomic scope" value="Bacteria"/>
</dbReference>
<dbReference type="HAMAP" id="MF_00476">
    <property type="entry name" value="NikR"/>
    <property type="match status" value="1"/>
</dbReference>
<dbReference type="PANTHER" id="PTHR34719">
    <property type="entry name" value="NICKEL-RESPONSIVE REGULATOR"/>
    <property type="match status" value="1"/>
</dbReference>
<dbReference type="AlphaFoldDB" id="F1Z384"/>
<dbReference type="RefSeq" id="WP_008071970.1">
    <property type="nucleotide sequence ID" value="NZ_AQWK01000014.1"/>
</dbReference>
<evidence type="ECO:0000256" key="3">
    <source>
        <dbReference type="ARBA" id="ARBA00022596"/>
    </source>
</evidence>
<dbReference type="InParanoid" id="F1Z384"/>
<evidence type="ECO:0000259" key="11">
    <source>
        <dbReference type="Pfam" id="PF08753"/>
    </source>
</evidence>
<dbReference type="InterPro" id="IPR027271">
    <property type="entry name" value="Acetolactate_synth/TF_NikR_C"/>
</dbReference>
<dbReference type="SUPFAM" id="SSF47598">
    <property type="entry name" value="Ribbon-helix-helix"/>
    <property type="match status" value="1"/>
</dbReference>
<organism evidence="12 13">
    <name type="scientific">Novosphingobium nitrogenifigens DSM 19370</name>
    <dbReference type="NCBI Taxonomy" id="983920"/>
    <lineage>
        <taxon>Bacteria</taxon>
        <taxon>Pseudomonadati</taxon>
        <taxon>Pseudomonadota</taxon>
        <taxon>Alphaproteobacteria</taxon>
        <taxon>Sphingomonadales</taxon>
        <taxon>Sphingomonadaceae</taxon>
        <taxon>Novosphingobium</taxon>
    </lineage>
</organism>
<accession>F1Z384</accession>
<dbReference type="Proteomes" id="UP000004728">
    <property type="component" value="Unassembled WGS sequence"/>
</dbReference>
<dbReference type="FunCoup" id="F1Z384">
    <property type="interactions" value="31"/>
</dbReference>
<feature type="domain" description="Transcription factor NikR nickel binding C-terminal" evidence="11">
    <location>
        <begin position="54"/>
        <end position="129"/>
    </location>
</feature>
<dbReference type="GO" id="GO:0003677">
    <property type="term" value="F:DNA binding"/>
    <property type="evidence" value="ECO:0007669"/>
    <property type="project" value="UniProtKB-KW"/>
</dbReference>
<keyword evidence="7 8" id="KW-0804">Transcription</keyword>
<feature type="domain" description="Ribbon-helix-helix protein CopG" evidence="10">
    <location>
        <begin position="3"/>
        <end position="42"/>
    </location>
</feature>
<dbReference type="HOGENOM" id="CLU_113319_1_4_5"/>
<dbReference type="NCBIfam" id="NF002815">
    <property type="entry name" value="PRK02967.1"/>
    <property type="match status" value="1"/>
</dbReference>
<name>F1Z384_9SPHN</name>
<dbReference type="Pfam" id="PF08753">
    <property type="entry name" value="NikR_C"/>
    <property type="match status" value="1"/>
</dbReference>
<dbReference type="PANTHER" id="PTHR34719:SF2">
    <property type="entry name" value="NICKEL-RESPONSIVE REGULATOR"/>
    <property type="match status" value="1"/>
</dbReference>
<keyword evidence="6 8" id="KW-0238">DNA-binding</keyword>
<keyword evidence="4" id="KW-0479">Metal-binding</keyword>
<evidence type="ECO:0000256" key="9">
    <source>
        <dbReference type="SAM" id="MobiDB-lite"/>
    </source>
</evidence>
<evidence type="ECO:0000256" key="7">
    <source>
        <dbReference type="ARBA" id="ARBA00023163"/>
    </source>
</evidence>
<keyword evidence="13" id="KW-1185">Reference proteome</keyword>
<dbReference type="NCBIfam" id="NF003381">
    <property type="entry name" value="PRK04460.1"/>
    <property type="match status" value="1"/>
</dbReference>
<keyword evidence="3" id="KW-0533">Nickel</keyword>
<dbReference type="Pfam" id="PF01402">
    <property type="entry name" value="RHH_1"/>
    <property type="match status" value="1"/>
</dbReference>
<evidence type="ECO:0000313" key="12">
    <source>
        <dbReference type="EMBL" id="EGD60929.1"/>
    </source>
</evidence>
<evidence type="ECO:0000256" key="5">
    <source>
        <dbReference type="ARBA" id="ARBA00023015"/>
    </source>
</evidence>
<dbReference type="InterPro" id="IPR010985">
    <property type="entry name" value="Ribbon_hlx_hlx"/>
</dbReference>
<reference evidence="12 13" key="1">
    <citation type="journal article" date="2012" name="J. Bacteriol.">
        <title>Draft Genome Sequence of Novosphingobium nitrogenifigens Y88T.</title>
        <authorList>
            <person name="Strabala T.J."/>
            <person name="Macdonald L."/>
            <person name="Liu V."/>
            <person name="Smit A.M."/>
        </authorList>
    </citation>
    <scope>NUCLEOTIDE SEQUENCE [LARGE SCALE GENOMIC DNA]</scope>
    <source>
        <strain evidence="12 13">DSM 19370</strain>
    </source>
</reference>
<dbReference type="InterPro" id="IPR013321">
    <property type="entry name" value="Arc_rbn_hlx_hlx"/>
</dbReference>